<dbReference type="EMBL" id="SDMP01000003">
    <property type="protein sequence ID" value="RYR67763.1"/>
    <property type="molecule type" value="Genomic_DNA"/>
</dbReference>
<dbReference type="Proteomes" id="UP000289738">
    <property type="component" value="Chromosome A03"/>
</dbReference>
<dbReference type="InterPro" id="IPR004330">
    <property type="entry name" value="FAR1_DNA_bnd_dom"/>
</dbReference>
<comment type="caution">
    <text evidence="2">The sequence shown here is derived from an EMBL/GenBank/DDBJ whole genome shotgun (WGS) entry which is preliminary data.</text>
</comment>
<accession>A0A445DX61</accession>
<protein>
    <recommendedName>
        <fullName evidence="1">FAR1 domain-containing protein</fullName>
    </recommendedName>
</protein>
<dbReference type="PANTHER" id="PTHR46328">
    <property type="entry name" value="FAR-RED IMPAIRED RESPONSIVE (FAR1) FAMILY PROTEIN-RELATED"/>
    <property type="match status" value="1"/>
</dbReference>
<dbReference type="STRING" id="3818.A0A445DX61"/>
<evidence type="ECO:0000313" key="3">
    <source>
        <dbReference type="Proteomes" id="UP000289738"/>
    </source>
</evidence>
<evidence type="ECO:0000313" key="2">
    <source>
        <dbReference type="EMBL" id="RYR67763.1"/>
    </source>
</evidence>
<evidence type="ECO:0000259" key="1">
    <source>
        <dbReference type="Pfam" id="PF03101"/>
    </source>
</evidence>
<dbReference type="AlphaFoldDB" id="A0A445DX61"/>
<proteinExistence type="predicted"/>
<dbReference type="PANTHER" id="PTHR46328:SF27">
    <property type="entry name" value="OS12G0287500 PROTEIN"/>
    <property type="match status" value="1"/>
</dbReference>
<reference evidence="2 3" key="1">
    <citation type="submission" date="2019-01" db="EMBL/GenBank/DDBJ databases">
        <title>Sequencing of cultivated peanut Arachis hypogaea provides insights into genome evolution and oil improvement.</title>
        <authorList>
            <person name="Chen X."/>
        </authorList>
    </citation>
    <scope>NUCLEOTIDE SEQUENCE [LARGE SCALE GENOMIC DNA]</scope>
    <source>
        <strain evidence="3">cv. Fuhuasheng</strain>
        <tissue evidence="2">Leaves</tissue>
    </source>
</reference>
<name>A0A445DX61_ARAHY</name>
<organism evidence="2 3">
    <name type="scientific">Arachis hypogaea</name>
    <name type="common">Peanut</name>
    <dbReference type="NCBI Taxonomy" id="3818"/>
    <lineage>
        <taxon>Eukaryota</taxon>
        <taxon>Viridiplantae</taxon>
        <taxon>Streptophyta</taxon>
        <taxon>Embryophyta</taxon>
        <taxon>Tracheophyta</taxon>
        <taxon>Spermatophyta</taxon>
        <taxon>Magnoliopsida</taxon>
        <taxon>eudicotyledons</taxon>
        <taxon>Gunneridae</taxon>
        <taxon>Pentapetalae</taxon>
        <taxon>rosids</taxon>
        <taxon>fabids</taxon>
        <taxon>Fabales</taxon>
        <taxon>Fabaceae</taxon>
        <taxon>Papilionoideae</taxon>
        <taxon>50 kb inversion clade</taxon>
        <taxon>dalbergioids sensu lato</taxon>
        <taxon>Dalbergieae</taxon>
        <taxon>Pterocarpus clade</taxon>
        <taxon>Arachis</taxon>
    </lineage>
</organism>
<feature type="domain" description="FAR1" evidence="1">
    <location>
        <begin position="2"/>
        <end position="64"/>
    </location>
</feature>
<dbReference type="Pfam" id="PF03101">
    <property type="entry name" value="FAR1"/>
    <property type="match status" value="1"/>
</dbReference>
<gene>
    <name evidence="2" type="ORF">Ahy_A03g014171</name>
</gene>
<keyword evidence="3" id="KW-1185">Reference proteome</keyword>
<sequence length="85" mass="10351">MRYTFVCNRQGYREKKWLEMANQKREHKIVTRCGCLAEMRIKRNDGSGKWYVSRFVDEHIHELASGKFVDYLRSHRWISEVEIDK</sequence>